<dbReference type="EMBL" id="LAJE02000335">
    <property type="protein sequence ID" value="OEO29085.1"/>
    <property type="molecule type" value="Genomic_DNA"/>
</dbReference>
<dbReference type="OrthoDB" id="9805950at2"/>
<organism evidence="6 7">
    <name type="scientific">Devosia insulae DS-56</name>
    <dbReference type="NCBI Taxonomy" id="1116389"/>
    <lineage>
        <taxon>Bacteria</taxon>
        <taxon>Pseudomonadati</taxon>
        <taxon>Pseudomonadota</taxon>
        <taxon>Alphaproteobacteria</taxon>
        <taxon>Hyphomicrobiales</taxon>
        <taxon>Devosiaceae</taxon>
        <taxon>Devosia</taxon>
    </lineage>
</organism>
<evidence type="ECO:0000256" key="1">
    <source>
        <dbReference type="ARBA" id="ARBA00008520"/>
    </source>
</evidence>
<dbReference type="GO" id="GO:0015768">
    <property type="term" value="P:maltose transport"/>
    <property type="evidence" value="ECO:0007669"/>
    <property type="project" value="TreeGrafter"/>
</dbReference>
<feature type="signal peptide" evidence="5">
    <location>
        <begin position="1"/>
        <end position="26"/>
    </location>
</feature>
<dbReference type="AlphaFoldDB" id="A0A1E5XKI1"/>
<keyword evidence="7" id="KW-1185">Reference proteome</keyword>
<evidence type="ECO:0000256" key="5">
    <source>
        <dbReference type="SAM" id="SignalP"/>
    </source>
</evidence>
<reference evidence="6 7" key="1">
    <citation type="journal article" date="2015" name="Genome Announc.">
        <title>Genome Assemblies of Three Soil-Associated Devosia species: D. insulae, D. limi, and D. soli.</title>
        <authorList>
            <person name="Hassan Y.I."/>
            <person name="Lepp D."/>
            <person name="Zhou T."/>
        </authorList>
    </citation>
    <scope>NUCLEOTIDE SEQUENCE [LARGE SCALE GENOMIC DNA]</scope>
    <source>
        <strain evidence="6 7">DS-56</strain>
    </source>
</reference>
<dbReference type="PANTHER" id="PTHR30061">
    <property type="entry name" value="MALTOSE-BINDING PERIPLASMIC PROTEIN"/>
    <property type="match status" value="1"/>
</dbReference>
<feature type="chain" id="PRO_5009190216" description="Sugar ABC transporter substrate-binding protein" evidence="5">
    <location>
        <begin position="27"/>
        <end position="424"/>
    </location>
</feature>
<dbReference type="GO" id="GO:1901982">
    <property type="term" value="F:maltose binding"/>
    <property type="evidence" value="ECO:0007669"/>
    <property type="project" value="TreeGrafter"/>
</dbReference>
<accession>A0A1E5XKI1</accession>
<comment type="caution">
    <text evidence="6">The sequence shown here is derived from an EMBL/GenBank/DDBJ whole genome shotgun (WGS) entry which is preliminary data.</text>
</comment>
<dbReference type="InterPro" id="IPR006059">
    <property type="entry name" value="SBP"/>
</dbReference>
<dbReference type="GO" id="GO:0042956">
    <property type="term" value="P:maltodextrin transmembrane transport"/>
    <property type="evidence" value="ECO:0007669"/>
    <property type="project" value="TreeGrafter"/>
</dbReference>
<protein>
    <recommendedName>
        <fullName evidence="8">Sugar ABC transporter substrate-binding protein</fullName>
    </recommendedName>
</protein>
<dbReference type="SUPFAM" id="SSF53850">
    <property type="entry name" value="Periplasmic binding protein-like II"/>
    <property type="match status" value="1"/>
</dbReference>
<dbReference type="CDD" id="cd13585">
    <property type="entry name" value="PBP2_TMBP_like"/>
    <property type="match status" value="1"/>
</dbReference>
<proteinExistence type="inferred from homology"/>
<comment type="similarity">
    <text evidence="1">Belongs to the bacterial solute-binding protein 1 family.</text>
</comment>
<dbReference type="Gene3D" id="3.40.190.10">
    <property type="entry name" value="Periplasmic binding protein-like II"/>
    <property type="match status" value="1"/>
</dbReference>
<evidence type="ECO:0000256" key="3">
    <source>
        <dbReference type="ARBA" id="ARBA00022729"/>
    </source>
</evidence>
<evidence type="ECO:0008006" key="8">
    <source>
        <dbReference type="Google" id="ProtNLM"/>
    </source>
</evidence>
<evidence type="ECO:0000313" key="6">
    <source>
        <dbReference type="EMBL" id="OEO29085.1"/>
    </source>
</evidence>
<evidence type="ECO:0000256" key="4">
    <source>
        <dbReference type="ARBA" id="ARBA00022764"/>
    </source>
</evidence>
<dbReference type="Pfam" id="PF01547">
    <property type="entry name" value="SBP_bac_1"/>
    <property type="match status" value="1"/>
</dbReference>
<gene>
    <name evidence="6" type="ORF">VW23_002510</name>
</gene>
<keyword evidence="4" id="KW-0574">Periplasm</keyword>
<keyword evidence="3 5" id="KW-0732">Signal</keyword>
<evidence type="ECO:0000256" key="2">
    <source>
        <dbReference type="ARBA" id="ARBA00022448"/>
    </source>
</evidence>
<dbReference type="Proteomes" id="UP000095463">
    <property type="component" value="Unassembled WGS sequence"/>
</dbReference>
<evidence type="ECO:0000313" key="7">
    <source>
        <dbReference type="Proteomes" id="UP000095463"/>
    </source>
</evidence>
<dbReference type="PANTHER" id="PTHR30061:SF50">
    <property type="entry name" value="MALTOSE_MALTODEXTRIN-BINDING PERIPLASMIC PROTEIN"/>
    <property type="match status" value="1"/>
</dbReference>
<dbReference type="RefSeq" id="WP_069911637.1">
    <property type="nucleotide sequence ID" value="NZ_LAJE02000335.1"/>
</dbReference>
<dbReference type="GO" id="GO:0055052">
    <property type="term" value="C:ATP-binding cassette (ABC) transporter complex, substrate-binding subunit-containing"/>
    <property type="evidence" value="ECO:0007669"/>
    <property type="project" value="TreeGrafter"/>
</dbReference>
<sequence length="424" mass="45704">MHIIKSGTLVGLTAMFLSSTAGLAMAEPVTINFLTAEADGSFDAAIAAFEAENPDIKVNFETVPFDSMVPTIESRVGGKDSSLDLFLVDTPRVPAMANSGYLRDISDRLGAVEAVASEAAQSVLKYNGTLYALPLWTSTQLMYYNKDLFDAAGIAYPSSDAAARMTYDETVALARQVMAGSDAKYGFVPEQIDRYYQLQPIFEGNGGGTGLTGEGNLTPDVANDKWIAAGKFYSSLFEDGLAPRGIAVDQMQSVFTSGETVFYVTGPWRLKAFDEATNLNFGLAPIPYWTDSKAQTPTDSWAVGISPYAAHPEAALKFAEFITLNPAGVGLVLESIPNVPVNQQAYGPYIDWLAGENPAVGDDLKKIMTYELADTPVPRPRSIGYVAFETVLNRAFSDIRNGSDVASTLQQAQQQLGSQLRRIQ</sequence>
<name>A0A1E5XKI1_9HYPH</name>
<keyword evidence="2" id="KW-0813">Transport</keyword>